<reference evidence="3 4" key="1">
    <citation type="journal article" date="2020" name="Insects">
        <title>Bacteria Belonging to Pseudomonas typographi sp. nov. from the Bark Beetle Ips typographus Have Genomic Potential to Aid in the Host Ecology.</title>
        <authorList>
            <person name="Peral-Aranega E."/>
            <person name="Saati-Santamaria Z."/>
            <person name="Kolarik M."/>
            <person name="Rivas R."/>
            <person name="Garcia-Fraile P."/>
        </authorList>
    </citation>
    <scope>NUCLEOTIDE SEQUENCE [LARGE SCALE GENOMIC DNA]</scope>
    <source>
        <strain evidence="3 4">CA3A</strain>
    </source>
</reference>
<feature type="compositionally biased region" description="Polar residues" evidence="2">
    <location>
        <begin position="150"/>
        <end position="178"/>
    </location>
</feature>
<dbReference type="Proteomes" id="UP000805841">
    <property type="component" value="Unassembled WGS sequence"/>
</dbReference>
<evidence type="ECO:0000256" key="1">
    <source>
        <dbReference type="SAM" id="Coils"/>
    </source>
</evidence>
<evidence type="ECO:0000313" key="3">
    <source>
        <dbReference type="EMBL" id="MBD1600886.1"/>
    </source>
</evidence>
<protein>
    <submittedName>
        <fullName evidence="3">Phage replication protein</fullName>
    </submittedName>
</protein>
<accession>A0ABR7Z5U5</accession>
<sequence length="337" mass="36853">MQFTVTINQAKALEWGLNAQQALLFAFVYEAPSWAKPMRTEQGTFYALSKGKIIDELPLLTDKPDTAYRMLKALAQAGLIMLSSTASVTLVRLTEKGKQWNRKQDGSEKYPTSNAGRVGKKSDAPRKKIRSTSEKYPSKVGKKSDPGSEKSPTNQDTSDQGTNQDTSDQGTNQDTSHSLQEAPAAPPQPAALALVAQNDAPRCAIPDDMPGPKDQTCKTFKAWANYAMAYRKRYEAWPVWNAKAGGQLGQLVDRLGADVAHHVAAYFLTINDSRLINGCHSIGDLLAKAEAYHTQWATGRQMNARTARQIEDTQANLNAAKQAAQNIRAGGIRNAFL</sequence>
<name>A0ABR7Z5U5_9PSED</name>
<feature type="compositionally biased region" description="Basic and acidic residues" evidence="2">
    <location>
        <begin position="98"/>
        <end position="108"/>
    </location>
</feature>
<keyword evidence="4" id="KW-1185">Reference proteome</keyword>
<evidence type="ECO:0000256" key="2">
    <source>
        <dbReference type="SAM" id="MobiDB-lite"/>
    </source>
</evidence>
<gene>
    <name evidence="3" type="ORF">HAQ05_19575</name>
</gene>
<proteinExistence type="predicted"/>
<organism evidence="3 4">
    <name type="scientific">Pseudomonas typographi</name>
    <dbReference type="NCBI Taxonomy" id="2715964"/>
    <lineage>
        <taxon>Bacteria</taxon>
        <taxon>Pseudomonadati</taxon>
        <taxon>Pseudomonadota</taxon>
        <taxon>Gammaproteobacteria</taxon>
        <taxon>Pseudomonadales</taxon>
        <taxon>Pseudomonadaceae</taxon>
        <taxon>Pseudomonas</taxon>
    </lineage>
</organism>
<evidence type="ECO:0000313" key="4">
    <source>
        <dbReference type="Proteomes" id="UP000805841"/>
    </source>
</evidence>
<dbReference type="RefSeq" id="WP_190423596.1">
    <property type="nucleotide sequence ID" value="NZ_JAAOCA010000026.1"/>
</dbReference>
<feature type="compositionally biased region" description="Basic and acidic residues" evidence="2">
    <location>
        <begin position="120"/>
        <end position="148"/>
    </location>
</feature>
<keyword evidence="1" id="KW-0175">Coiled coil</keyword>
<feature type="coiled-coil region" evidence="1">
    <location>
        <begin position="303"/>
        <end position="330"/>
    </location>
</feature>
<feature type="region of interest" description="Disordered" evidence="2">
    <location>
        <begin position="98"/>
        <end position="187"/>
    </location>
</feature>
<comment type="caution">
    <text evidence="3">The sequence shown here is derived from an EMBL/GenBank/DDBJ whole genome shotgun (WGS) entry which is preliminary data.</text>
</comment>
<dbReference type="EMBL" id="JAAOCA010000026">
    <property type="protein sequence ID" value="MBD1600886.1"/>
    <property type="molecule type" value="Genomic_DNA"/>
</dbReference>